<feature type="compositionally biased region" description="Low complexity" evidence="4">
    <location>
        <begin position="749"/>
        <end position="764"/>
    </location>
</feature>
<comment type="similarity">
    <text evidence="1 3">Belongs to the EXO70 family.</text>
</comment>
<reference evidence="6" key="3">
    <citation type="submission" date="2023-07" db="EMBL/GenBank/DDBJ databases">
        <title>An improved reference 1 genome and first organelle genomes of Quercus suber.</title>
        <authorList>
            <consortium name="Genosuber Consortium"/>
            <person name="Usie A."/>
            <person name="Serra O."/>
            <person name="Barros P."/>
        </authorList>
    </citation>
    <scope>NUCLEOTIDE SEQUENCE</scope>
    <source>
        <strain evidence="6">HL8</strain>
        <tissue evidence="6">Leaves</tissue>
    </source>
</reference>
<sequence>MPSKGMRNVFFKSPSPSPSRTAMIPPASPSRTFSESLMDENIEIAESLITKWDSTNVSSFANVTSLFHADPHEAKQYLNSVRDLQAAMQHLVTENSSSEKIVAAQNLMQLAMKRLEKEFYQILSVNRANLDPESVSARSSISSAARSSTSDFEESAESEEDEFRFWTELDDSHSDVERVSMIPMADLKAIADCMISSGYGRECVKIYKIIRKSIVDESLYHLGVERQISLSHLQKMDWEMVELKIKTWLNAVKVAVKTLFYGERILCDHVFSASDSIRESCFSEISKEAAISLFGFPETVAKCKKTPEKMFRTLDLYEAISDLLPDIQSIFSYESTFTVRSQAINSLIKLRDAKSIVDESLYHLGVERQISLSHLQKMDWEMVELKIKTWLNAVKVAVKTLFYGERILCDHVFSASDSIRESCFSEISKEAAISLFGFPETVAKCKKTPEKMFRTLDLYEAISDLLPDIQSIFSYESTFTVRSQAINSLIKLRDAVRTMLMDFETAIQKDPSKATVPGGGVHPLARYVMNYISFLTDYSGALADIVADWPLNLQTPLPESYFGSPREVGDSPVSVRFAWLVLVLLCKLDGKAELYKDVALSYLFLANNLQYVVAKIRSSNLKIYLGDDWVNKHELKVKQYASNYERMGWSKVISSLPEDPTAEISPDQARNCYKKFGAAFEEACKKQSSWVVPNPKLRDEIKVSVARKLGAAYGNFYEKNRGGTGSFVKFAPDDLGNYLSDLFHGNGSTGSISSSSSSSTSSSHSRGRRGH</sequence>
<dbReference type="Gramene" id="rna-CFP56_51822">
    <property type="protein sequence ID" value="cds-POE80794.1"/>
    <property type="gene ID" value="gene-CFP56_51822"/>
</dbReference>
<dbReference type="Pfam" id="PF20669">
    <property type="entry name" value="Exo70_N"/>
    <property type="match status" value="1"/>
</dbReference>
<reference evidence="6" key="1">
    <citation type="submission" date="2017-12" db="EMBL/GenBank/DDBJ databases">
        <authorList>
            <person name="Barbosa P."/>
            <person name="Usie A."/>
            <person name="Ramos A.M."/>
        </authorList>
    </citation>
    <scope>NUCLEOTIDE SEQUENCE</scope>
    <source>
        <strain evidence="6">HL8</strain>
        <tissue evidence="6">Leaves</tissue>
    </source>
</reference>
<evidence type="ECO:0000259" key="5">
    <source>
        <dbReference type="Pfam" id="PF03081"/>
    </source>
</evidence>
<evidence type="ECO:0000313" key="6">
    <source>
        <dbReference type="EMBL" id="KAK7859353.1"/>
    </source>
</evidence>
<dbReference type="Pfam" id="PF03081">
    <property type="entry name" value="Exo70_C"/>
    <property type="match status" value="2"/>
</dbReference>
<dbReference type="GO" id="GO:0006887">
    <property type="term" value="P:exocytosis"/>
    <property type="evidence" value="ECO:0007669"/>
    <property type="project" value="UniProtKB-KW"/>
</dbReference>
<dbReference type="InterPro" id="IPR004140">
    <property type="entry name" value="Exo70"/>
</dbReference>
<feature type="region of interest" description="Disordered" evidence="4">
    <location>
        <begin position="1"/>
        <end position="27"/>
    </location>
</feature>
<feature type="region of interest" description="Disordered" evidence="4">
    <location>
        <begin position="748"/>
        <end position="771"/>
    </location>
</feature>
<evidence type="ECO:0000256" key="2">
    <source>
        <dbReference type="ARBA" id="ARBA00022448"/>
    </source>
</evidence>
<comment type="function">
    <text evidence="3">Component of the exocyst complex.</text>
</comment>
<dbReference type="GO" id="GO:0015031">
    <property type="term" value="P:protein transport"/>
    <property type="evidence" value="ECO:0007669"/>
    <property type="project" value="UniProtKB-KW"/>
</dbReference>
<evidence type="ECO:0000256" key="1">
    <source>
        <dbReference type="ARBA" id="ARBA00006756"/>
    </source>
</evidence>
<keyword evidence="3" id="KW-0653">Protein transport</keyword>
<evidence type="ECO:0000256" key="4">
    <source>
        <dbReference type="SAM" id="MobiDB-lite"/>
    </source>
</evidence>
<dbReference type="InterPro" id="IPR046364">
    <property type="entry name" value="Exo70_C"/>
</dbReference>
<dbReference type="Gene3D" id="1.20.1280.170">
    <property type="entry name" value="Exocyst complex component Exo70"/>
    <property type="match status" value="2"/>
</dbReference>
<dbReference type="AlphaFoldDB" id="A0AAW0M679"/>
<keyword evidence="2 3" id="KW-0813">Transport</keyword>
<dbReference type="SUPFAM" id="SSF74788">
    <property type="entry name" value="Cullin repeat-like"/>
    <property type="match status" value="2"/>
</dbReference>
<dbReference type="InterPro" id="IPR016159">
    <property type="entry name" value="Cullin_repeat-like_dom_sf"/>
</dbReference>
<feature type="domain" description="Exocyst complex subunit Exo70 C-terminal" evidence="5">
    <location>
        <begin position="388"/>
        <end position="741"/>
    </location>
</feature>
<feature type="domain" description="Exocyst complex subunit Exo70 C-terminal" evidence="5">
    <location>
        <begin position="246"/>
        <end position="353"/>
    </location>
</feature>
<reference evidence="6" key="2">
    <citation type="journal article" date="2018" name="Sci. Data">
        <title>The draft genome sequence of cork oak.</title>
        <authorList>
            <person name="Ramos A.M."/>
            <person name="Usie A."/>
            <person name="Barbosa P."/>
            <person name="Barros P.M."/>
            <person name="Capote T."/>
            <person name="Chaves I."/>
            <person name="Simoes F."/>
            <person name="Abreu I."/>
            <person name="Carrasquinho I."/>
            <person name="Faro C."/>
            <person name="Guimaraes J.B."/>
            <person name="Mendonca D."/>
            <person name="Nobrega F."/>
            <person name="Rodrigues L."/>
            <person name="Saibo N.J.M."/>
            <person name="Varela M.C."/>
            <person name="Egas C."/>
            <person name="Matos J."/>
            <person name="Miguel C.M."/>
            <person name="Oliveira M.M."/>
            <person name="Ricardo C.P."/>
            <person name="Goncalves S."/>
        </authorList>
    </citation>
    <scope>NUCLEOTIDE SEQUENCE [LARGE SCALE GENOMIC DNA]</scope>
    <source>
        <strain evidence="6">HL8</strain>
    </source>
</reference>
<dbReference type="GO" id="GO:0005546">
    <property type="term" value="F:phosphatidylinositol-4,5-bisphosphate binding"/>
    <property type="evidence" value="ECO:0007669"/>
    <property type="project" value="InterPro"/>
</dbReference>
<dbReference type="PANTHER" id="PTHR12542:SF17">
    <property type="entry name" value="EXOCYST SUBUNIT EXO70 FAMILY PROTEIN"/>
    <property type="match status" value="1"/>
</dbReference>
<evidence type="ECO:0000256" key="3">
    <source>
        <dbReference type="RuleBase" id="RU365026"/>
    </source>
</evidence>
<proteinExistence type="inferred from homology"/>
<dbReference type="GO" id="GO:0000145">
    <property type="term" value="C:exocyst"/>
    <property type="evidence" value="ECO:0007669"/>
    <property type="project" value="InterPro"/>
</dbReference>
<dbReference type="EMBL" id="PKMF04000013">
    <property type="protein sequence ID" value="KAK7859353.1"/>
    <property type="molecule type" value="Genomic_DNA"/>
</dbReference>
<name>A0AAW0M679_QUESU</name>
<dbReference type="PANTHER" id="PTHR12542">
    <property type="entry name" value="EXOCYST COMPLEX PROTEIN EXO70"/>
    <property type="match status" value="1"/>
</dbReference>
<accession>A0AAW0M679</accession>
<comment type="caution">
    <text evidence="6">The sequence shown here is derived from an EMBL/GenBank/DDBJ whole genome shotgun (WGS) entry which is preliminary data.</text>
</comment>
<protein>
    <recommendedName>
        <fullName evidence="3">Exocyst subunit Exo70 family protein</fullName>
    </recommendedName>
</protein>
<keyword evidence="3" id="KW-0268">Exocytosis</keyword>
<organism evidence="6">
    <name type="scientific">Quercus suber</name>
    <name type="common">Cork oak</name>
    <dbReference type="NCBI Taxonomy" id="58331"/>
    <lineage>
        <taxon>Eukaryota</taxon>
        <taxon>Viridiplantae</taxon>
        <taxon>Streptophyta</taxon>
        <taxon>Embryophyta</taxon>
        <taxon>Tracheophyta</taxon>
        <taxon>Spermatophyta</taxon>
        <taxon>Magnoliopsida</taxon>
        <taxon>eudicotyledons</taxon>
        <taxon>Gunneridae</taxon>
        <taxon>Pentapetalae</taxon>
        <taxon>rosids</taxon>
        <taxon>fabids</taxon>
        <taxon>Fagales</taxon>
        <taxon>Fagaceae</taxon>
        <taxon>Quercus</taxon>
    </lineage>
</organism>
<gene>
    <name evidence="6" type="primary">EXO70H1_1</name>
    <name evidence="6" type="ORF">CFP56_006911</name>
</gene>